<name>A0A8E0QPE9_9EURO</name>
<evidence type="ECO:0000313" key="1">
    <source>
        <dbReference type="EMBL" id="GIC88085.1"/>
    </source>
</evidence>
<accession>A0A8E0QPE9</accession>
<reference evidence="1" key="2">
    <citation type="submission" date="2021-01" db="EMBL/GenBank/DDBJ databases">
        <title>Pan-genome distribution and transcriptional activeness of fungal secondary metabolism genes in Aspergillus section Fumigati.</title>
        <authorList>
            <person name="Takahashi H."/>
            <person name="Umemura M."/>
            <person name="Ninomiya A."/>
            <person name="Kusuya Y."/>
            <person name="Urayama S."/>
            <person name="Shimizu M."/>
            <person name="Watanabe A."/>
            <person name="Kamei K."/>
            <person name="Yaguchi T."/>
            <person name="Hagiwara D."/>
        </authorList>
    </citation>
    <scope>NUCLEOTIDE SEQUENCE</scope>
    <source>
        <strain evidence="1">IFM 46973</strain>
    </source>
</reference>
<reference evidence="1" key="1">
    <citation type="journal article" date="2015" name="Genome Announc.">
        <title>Draft Genome Sequence of the Pathogenic Filamentous Fungus Aspergillus udagawae Strain IFM 46973T.</title>
        <authorList>
            <person name="Kusuya Y."/>
            <person name="Takahashi-Nakaguchi A."/>
            <person name="Takahashi H."/>
            <person name="Yaguchi T."/>
        </authorList>
    </citation>
    <scope>NUCLEOTIDE SEQUENCE</scope>
    <source>
        <strain evidence="1">IFM 46973</strain>
    </source>
</reference>
<dbReference type="AlphaFoldDB" id="A0A8E0QPE9"/>
<comment type="caution">
    <text evidence="1">The sequence shown here is derived from an EMBL/GenBank/DDBJ whole genome shotgun (WGS) entry which is preliminary data.</text>
</comment>
<dbReference type="Proteomes" id="UP000036893">
    <property type="component" value="Unassembled WGS sequence"/>
</dbReference>
<dbReference type="RefSeq" id="XP_043145351.1">
    <property type="nucleotide sequence ID" value="XM_043289416.1"/>
</dbReference>
<protein>
    <submittedName>
        <fullName evidence="1">Uncharacterized protein</fullName>
    </submittedName>
</protein>
<dbReference type="GeneID" id="66991952"/>
<evidence type="ECO:0000313" key="2">
    <source>
        <dbReference type="Proteomes" id="UP000036893"/>
    </source>
</evidence>
<proteinExistence type="predicted"/>
<organism evidence="1 2">
    <name type="scientific">Aspergillus udagawae</name>
    <dbReference type="NCBI Taxonomy" id="91492"/>
    <lineage>
        <taxon>Eukaryota</taxon>
        <taxon>Fungi</taxon>
        <taxon>Dikarya</taxon>
        <taxon>Ascomycota</taxon>
        <taxon>Pezizomycotina</taxon>
        <taxon>Eurotiomycetes</taxon>
        <taxon>Eurotiomycetidae</taxon>
        <taxon>Eurotiales</taxon>
        <taxon>Aspergillaceae</taxon>
        <taxon>Aspergillus</taxon>
        <taxon>Aspergillus subgen. Fumigati</taxon>
    </lineage>
</organism>
<sequence length="195" mass="22416">MAGDVFNNLIETIEPSDHKIWPPKVLEVLLTIRDEELPDCPPYEQFLQDIQNPLHHREPSRKRKRQDASQTIETNIPLVLNGLSWDHYVPFNFMPRARADKLPEPIRTGVMTSERWNEETTTGGYNVTNSVAIYLPTERADGLFIARIEYKRAWKIAKQLRLGDTVEAFQGESEEDESDDLITGTSHVIAFQTEP</sequence>
<gene>
    <name evidence="1" type="ORF">Aud_004476</name>
</gene>
<dbReference type="EMBL" id="BBXM02000003">
    <property type="protein sequence ID" value="GIC88085.1"/>
    <property type="molecule type" value="Genomic_DNA"/>
</dbReference>